<protein>
    <recommendedName>
        <fullName evidence="10">Alpha-galactosidase</fullName>
        <ecNumber evidence="10">3.2.1.-</ecNumber>
    </recommendedName>
</protein>
<evidence type="ECO:0000256" key="9">
    <source>
        <dbReference type="ARBA" id="ARBA00023295"/>
    </source>
</evidence>
<feature type="signal peptide" evidence="11">
    <location>
        <begin position="1"/>
        <end position="18"/>
    </location>
</feature>
<evidence type="ECO:0000256" key="1">
    <source>
        <dbReference type="ARBA" id="ARBA00004371"/>
    </source>
</evidence>
<dbReference type="PANTHER" id="PTHR11452:SF83">
    <property type="entry name" value="ALPHA-GALACTOSIDASE"/>
    <property type="match status" value="1"/>
</dbReference>
<keyword evidence="7" id="KW-0325">Glycoprotein</keyword>
<dbReference type="PANTHER" id="PTHR11452">
    <property type="entry name" value="ALPHA-GALACTOSIDASE/ALPHA-N-ACETYLGALACTOSAMINIDASE"/>
    <property type="match status" value="1"/>
</dbReference>
<keyword evidence="11" id="KW-0732">Signal</keyword>
<keyword evidence="9 10" id="KW-0326">Glycosidase</keyword>
<dbReference type="Gene3D" id="3.20.20.70">
    <property type="entry name" value="Aldolase class I"/>
    <property type="match status" value="1"/>
</dbReference>
<name>A0ABY7DN57_MYAAR</name>
<keyword evidence="4 10" id="KW-0378">Hydrolase</keyword>
<dbReference type="EMBL" id="CP111014">
    <property type="protein sequence ID" value="WAQ98162.1"/>
    <property type="molecule type" value="Genomic_DNA"/>
</dbReference>
<dbReference type="SUPFAM" id="SSF51445">
    <property type="entry name" value="(Trans)glycosidases"/>
    <property type="match status" value="1"/>
</dbReference>
<sequence length="406" mass="45179">MKNVLLLLLVQLTRDISGLDNGLALTPPMGWLTWERFRCNTDCVNRPDDCISETLIKVMADHLAADGYLAAGYQYIIIDDCWLAPDRDAHGRLQPDPVRFPSGIAALVEYVHEQGLKFGIYEDFGVRTCAGFPGSEFYMETDAQTFAEWGVDYVKFDGCNSNPQDMDLGYEAFGLFLNKTGRPMVYSCEWPMYQQFAGFKPDYAAIQRTCNMWRVHGDISDSWTSVSSIISYYGKDYNNMSLYAKPGAWNDPDMLVVGNFGLSYEQARVQMAMWAIMAAPMLMSTDLRSITAQDHLLLTNLNVIAINQDPLGIQGRRILQINGTNVEVWSRPISPVGSFAIAFLQLANHGDPTPVSVTGRDIGLTASGYMFMDGFNNQPMGTYGPDSPVKVVVNPNGVVLFRAKPI</sequence>
<evidence type="ECO:0000256" key="4">
    <source>
        <dbReference type="ARBA" id="ARBA00022801"/>
    </source>
</evidence>
<dbReference type="InterPro" id="IPR002241">
    <property type="entry name" value="Glyco_hydro_27"/>
</dbReference>
<dbReference type="Pfam" id="PF16499">
    <property type="entry name" value="Melibiase_2"/>
    <property type="match status" value="1"/>
</dbReference>
<comment type="subcellular location">
    <subcellularLocation>
        <location evidence="1">Lysosome</location>
    </subcellularLocation>
</comment>
<evidence type="ECO:0000256" key="2">
    <source>
        <dbReference type="ARBA" id="ARBA00009743"/>
    </source>
</evidence>
<evidence type="ECO:0000256" key="5">
    <source>
        <dbReference type="ARBA" id="ARBA00023098"/>
    </source>
</evidence>
<dbReference type="CDD" id="cd14792">
    <property type="entry name" value="GH27"/>
    <property type="match status" value="1"/>
</dbReference>
<evidence type="ECO:0000256" key="11">
    <source>
        <dbReference type="SAM" id="SignalP"/>
    </source>
</evidence>
<dbReference type="InterPro" id="IPR013780">
    <property type="entry name" value="Glyco_hydro_b"/>
</dbReference>
<evidence type="ECO:0000259" key="12">
    <source>
        <dbReference type="Pfam" id="PF17450"/>
    </source>
</evidence>
<dbReference type="Pfam" id="PF17450">
    <property type="entry name" value="Melibiase_2_C"/>
    <property type="match status" value="1"/>
</dbReference>
<keyword evidence="5" id="KW-0443">Lipid metabolism</keyword>
<dbReference type="InterPro" id="IPR017853">
    <property type="entry name" value="GH"/>
</dbReference>
<organism evidence="13 14">
    <name type="scientific">Mya arenaria</name>
    <name type="common">Soft-shell clam</name>
    <dbReference type="NCBI Taxonomy" id="6604"/>
    <lineage>
        <taxon>Eukaryota</taxon>
        <taxon>Metazoa</taxon>
        <taxon>Spiralia</taxon>
        <taxon>Lophotrochozoa</taxon>
        <taxon>Mollusca</taxon>
        <taxon>Bivalvia</taxon>
        <taxon>Autobranchia</taxon>
        <taxon>Heteroconchia</taxon>
        <taxon>Euheterodonta</taxon>
        <taxon>Imparidentia</taxon>
        <taxon>Neoheterodontei</taxon>
        <taxon>Myida</taxon>
        <taxon>Myoidea</taxon>
        <taxon>Myidae</taxon>
        <taxon>Mya</taxon>
    </lineage>
</organism>
<dbReference type="InterPro" id="IPR000111">
    <property type="entry name" value="Glyco_hydro_27/36_CS"/>
</dbReference>
<dbReference type="Proteomes" id="UP001164746">
    <property type="component" value="Chromosome 3"/>
</dbReference>
<keyword evidence="6 10" id="KW-1015">Disulfide bond</keyword>
<proteinExistence type="inferred from homology"/>
<feature type="domain" description="Alpha galactosidase A C-terminal" evidence="12">
    <location>
        <begin position="312"/>
        <end position="397"/>
    </location>
</feature>
<dbReference type="SUPFAM" id="SSF51011">
    <property type="entry name" value="Glycosyl hydrolase domain"/>
    <property type="match status" value="1"/>
</dbReference>
<dbReference type="PRINTS" id="PR00740">
    <property type="entry name" value="GLHYDRLASE27"/>
</dbReference>
<comment type="subunit">
    <text evidence="3 10">Homodimer.</text>
</comment>
<keyword evidence="8" id="KW-0458">Lysosome</keyword>
<keyword evidence="14" id="KW-1185">Reference proteome</keyword>
<evidence type="ECO:0000256" key="3">
    <source>
        <dbReference type="ARBA" id="ARBA00011738"/>
    </source>
</evidence>
<dbReference type="PROSITE" id="PS00512">
    <property type="entry name" value="ALPHA_GALACTOSIDASE"/>
    <property type="match status" value="1"/>
</dbReference>
<dbReference type="InterPro" id="IPR013785">
    <property type="entry name" value="Aldolase_TIM"/>
</dbReference>
<evidence type="ECO:0000256" key="6">
    <source>
        <dbReference type="ARBA" id="ARBA00023157"/>
    </source>
</evidence>
<evidence type="ECO:0000256" key="7">
    <source>
        <dbReference type="ARBA" id="ARBA00023180"/>
    </source>
</evidence>
<feature type="chain" id="PRO_5045622706" description="Alpha-galactosidase" evidence="11">
    <location>
        <begin position="19"/>
        <end position="406"/>
    </location>
</feature>
<gene>
    <name evidence="13" type="ORF">MAR_022535</name>
</gene>
<dbReference type="EC" id="3.2.1.-" evidence="10"/>
<evidence type="ECO:0000313" key="14">
    <source>
        <dbReference type="Proteomes" id="UP001164746"/>
    </source>
</evidence>
<dbReference type="InterPro" id="IPR035373">
    <property type="entry name" value="Melibiase/NAGA_C"/>
</dbReference>
<evidence type="ECO:0000256" key="10">
    <source>
        <dbReference type="RuleBase" id="RU361168"/>
    </source>
</evidence>
<comment type="similarity">
    <text evidence="2 10">Belongs to the glycosyl hydrolase 27 family.</text>
</comment>
<reference evidence="13" key="1">
    <citation type="submission" date="2022-11" db="EMBL/GenBank/DDBJ databases">
        <title>Centuries of genome instability and evolution in soft-shell clam transmissible cancer (bioRxiv).</title>
        <authorList>
            <person name="Hart S.F.M."/>
            <person name="Yonemitsu M.A."/>
            <person name="Giersch R.M."/>
            <person name="Beal B.F."/>
            <person name="Arriagada G."/>
            <person name="Davis B.W."/>
            <person name="Ostrander E.A."/>
            <person name="Goff S.P."/>
            <person name="Metzger M.J."/>
        </authorList>
    </citation>
    <scope>NUCLEOTIDE SEQUENCE</scope>
    <source>
        <strain evidence="13">MELC-2E11</strain>
        <tissue evidence="13">Siphon/mantle</tissue>
    </source>
</reference>
<evidence type="ECO:0000256" key="8">
    <source>
        <dbReference type="ARBA" id="ARBA00023228"/>
    </source>
</evidence>
<evidence type="ECO:0000313" key="13">
    <source>
        <dbReference type="EMBL" id="WAQ98162.1"/>
    </source>
</evidence>
<dbReference type="Gene3D" id="2.60.40.1180">
    <property type="entry name" value="Golgi alpha-mannosidase II"/>
    <property type="match status" value="1"/>
</dbReference>
<accession>A0ABY7DN57</accession>